<dbReference type="InterPro" id="IPR003265">
    <property type="entry name" value="HhH-GPD_domain"/>
</dbReference>
<dbReference type="GO" id="GO:0016787">
    <property type="term" value="F:hydrolase activity"/>
    <property type="evidence" value="ECO:0007669"/>
    <property type="project" value="UniProtKB-ARBA"/>
</dbReference>
<dbReference type="GO" id="GO:0051539">
    <property type="term" value="F:4 iron, 4 sulfur cluster binding"/>
    <property type="evidence" value="ECO:0007669"/>
    <property type="project" value="UniProtKB-KW"/>
</dbReference>
<dbReference type="Pfam" id="PF00730">
    <property type="entry name" value="HhH-GPD"/>
    <property type="match status" value="1"/>
</dbReference>
<dbReference type="PIRSF" id="PIRSF001435">
    <property type="entry name" value="Nth"/>
    <property type="match status" value="1"/>
</dbReference>
<dbReference type="CDD" id="cd00056">
    <property type="entry name" value="ENDO3c"/>
    <property type="match status" value="1"/>
</dbReference>
<dbReference type="Proteomes" id="UP000070107">
    <property type="component" value="Unassembled WGS sequence"/>
</dbReference>
<dbReference type="InterPro" id="IPR023170">
    <property type="entry name" value="HhH_base_excis_C"/>
</dbReference>
<keyword evidence="5" id="KW-0411">Iron-sulfur</keyword>
<dbReference type="OrthoDB" id="9800977at2"/>
<dbReference type="Gene3D" id="1.10.1670.10">
    <property type="entry name" value="Helix-hairpin-Helix base-excision DNA repair enzymes (C-terminal)"/>
    <property type="match status" value="1"/>
</dbReference>
<dbReference type="GO" id="GO:0006284">
    <property type="term" value="P:base-excision repair"/>
    <property type="evidence" value="ECO:0007669"/>
    <property type="project" value="InterPro"/>
</dbReference>
<dbReference type="AlphaFoldDB" id="A0A135HSH8"/>
<dbReference type="InterPro" id="IPR003651">
    <property type="entry name" value="Endonuclease3_FeS-loop_motif"/>
</dbReference>
<evidence type="ECO:0000256" key="3">
    <source>
        <dbReference type="ARBA" id="ARBA00022723"/>
    </source>
</evidence>
<comment type="caution">
    <text evidence="7">The sequence shown here is derived from an EMBL/GenBank/DDBJ whole genome shotgun (WGS) entry which is preliminary data.</text>
</comment>
<dbReference type="RefSeq" id="WP_068882902.1">
    <property type="nucleotide sequence ID" value="NZ_LNTU01000034.1"/>
</dbReference>
<organism evidence="7 8">
    <name type="scientific">Paramesorhizobium deserti</name>
    <dbReference type="NCBI Taxonomy" id="1494590"/>
    <lineage>
        <taxon>Bacteria</taxon>
        <taxon>Pseudomonadati</taxon>
        <taxon>Pseudomonadota</taxon>
        <taxon>Alphaproteobacteria</taxon>
        <taxon>Hyphomicrobiales</taxon>
        <taxon>Phyllobacteriaceae</taxon>
        <taxon>Paramesorhizobium</taxon>
    </lineage>
</organism>
<protein>
    <recommendedName>
        <fullName evidence="6">HhH-GPD domain-containing protein</fullName>
    </recommendedName>
</protein>
<keyword evidence="4" id="KW-0408">Iron</keyword>
<comment type="cofactor">
    <cofactor evidence="1">
        <name>[4Fe-4S] cluster</name>
        <dbReference type="ChEBI" id="CHEBI:49883"/>
    </cofactor>
</comment>
<name>A0A135HSH8_9HYPH</name>
<dbReference type="PANTHER" id="PTHR10359:SF19">
    <property type="entry name" value="DNA REPAIR GLYCOSYLASE MJ1434-RELATED"/>
    <property type="match status" value="1"/>
</dbReference>
<keyword evidence="2" id="KW-0004">4Fe-4S</keyword>
<sequence>MQLHLPIEAPQPVEAVHRQLAQTFGRPPERPRLDPASQFIRGMLSVRTHGEVSRDVFQRLQQRFPNWKGLEGASFNEMWNLIADITLAEKYARYIPQAVRNIISLRGAFDLDFLHDWPVRSAMQWLERLPGVGVKIAASTLNFSTLQKRVLVIDTHHLRIAKRLGLVGPPASIEEAYPVLERQLPDNWDAGALEEHHWLMKRLGQTICTARAPSCGQCPLKNLCAYAKAG</sequence>
<reference evidence="7 8" key="1">
    <citation type="submission" date="2015-11" db="EMBL/GenBank/DDBJ databases">
        <title>Draft genome sequence of Paramesorhizobium deserti A-3-E, a strain highly resistant to diverse beta-lactam antibiotics.</title>
        <authorList>
            <person name="Lv R."/>
            <person name="Yang X."/>
            <person name="Fang N."/>
            <person name="Guo J."/>
            <person name="Luo X."/>
            <person name="Peng F."/>
            <person name="Yang R."/>
            <person name="Cui Y."/>
            <person name="Fang C."/>
            <person name="Song Y."/>
        </authorList>
    </citation>
    <scope>NUCLEOTIDE SEQUENCE [LARGE SCALE GENOMIC DNA]</scope>
    <source>
        <strain evidence="7 8">A-3-E</strain>
    </source>
</reference>
<evidence type="ECO:0000256" key="2">
    <source>
        <dbReference type="ARBA" id="ARBA00022485"/>
    </source>
</evidence>
<accession>A0A135HSH8</accession>
<feature type="domain" description="HhH-GPD" evidence="6">
    <location>
        <begin position="44"/>
        <end position="206"/>
    </location>
</feature>
<dbReference type="SMART" id="SM00478">
    <property type="entry name" value="ENDO3c"/>
    <property type="match status" value="1"/>
</dbReference>
<dbReference type="InterPro" id="IPR011257">
    <property type="entry name" value="DNA_glycosylase"/>
</dbReference>
<dbReference type="GO" id="GO:0046872">
    <property type="term" value="F:metal ion binding"/>
    <property type="evidence" value="ECO:0007669"/>
    <property type="project" value="UniProtKB-KW"/>
</dbReference>
<dbReference type="EMBL" id="LNTU01000034">
    <property type="protein sequence ID" value="KXF76148.1"/>
    <property type="molecule type" value="Genomic_DNA"/>
</dbReference>
<evidence type="ECO:0000256" key="5">
    <source>
        <dbReference type="ARBA" id="ARBA00023014"/>
    </source>
</evidence>
<dbReference type="SMART" id="SM00525">
    <property type="entry name" value="FES"/>
    <property type="match status" value="1"/>
</dbReference>
<proteinExistence type="predicted"/>
<evidence type="ECO:0000313" key="7">
    <source>
        <dbReference type="EMBL" id="KXF76148.1"/>
    </source>
</evidence>
<dbReference type="PANTHER" id="PTHR10359">
    <property type="entry name" value="A/G-SPECIFIC ADENINE GLYCOSYLASE/ENDONUCLEASE III"/>
    <property type="match status" value="1"/>
</dbReference>
<dbReference type="Gene3D" id="1.10.340.30">
    <property type="entry name" value="Hypothetical protein, domain 2"/>
    <property type="match status" value="1"/>
</dbReference>
<evidence type="ECO:0000256" key="1">
    <source>
        <dbReference type="ARBA" id="ARBA00001966"/>
    </source>
</evidence>
<keyword evidence="8" id="KW-1185">Reference proteome</keyword>
<dbReference type="GO" id="GO:0140097">
    <property type="term" value="F:catalytic activity, acting on DNA"/>
    <property type="evidence" value="ECO:0007669"/>
    <property type="project" value="UniProtKB-ARBA"/>
</dbReference>
<dbReference type="Pfam" id="PF10576">
    <property type="entry name" value="EndIII_4Fe-2S"/>
    <property type="match status" value="1"/>
</dbReference>
<dbReference type="SUPFAM" id="SSF48150">
    <property type="entry name" value="DNA-glycosylase"/>
    <property type="match status" value="1"/>
</dbReference>
<evidence type="ECO:0000313" key="8">
    <source>
        <dbReference type="Proteomes" id="UP000070107"/>
    </source>
</evidence>
<keyword evidence="3" id="KW-0479">Metal-binding</keyword>
<dbReference type="STRING" id="1494590.ATN84_14690"/>
<gene>
    <name evidence="7" type="ORF">ATN84_14690</name>
</gene>
<evidence type="ECO:0000256" key="4">
    <source>
        <dbReference type="ARBA" id="ARBA00023004"/>
    </source>
</evidence>
<evidence type="ECO:0000259" key="6">
    <source>
        <dbReference type="SMART" id="SM00478"/>
    </source>
</evidence>